<evidence type="ECO:0000256" key="1">
    <source>
        <dbReference type="ARBA" id="ARBA00022741"/>
    </source>
</evidence>
<dbReference type="PROSITE" id="PS50043">
    <property type="entry name" value="HTH_LUXR_2"/>
    <property type="match status" value="1"/>
</dbReference>
<feature type="domain" description="HTH luxR-type" evidence="3">
    <location>
        <begin position="855"/>
        <end position="920"/>
    </location>
</feature>
<dbReference type="PRINTS" id="PR00038">
    <property type="entry name" value="HTHLUXR"/>
</dbReference>
<sequence length="921" mass="99208">MTAELLERDAAHALLASETERVLAGAGRLVLVRGATGTGRTAVLEAAAEHAAHSGLRVLHVRCSREDTAAPFGAIDHLLGSTDHRLGRADKDADRTSTRKDGDSPAQLWRLLRSHSSACPLMVGVDDVHLADAASRRWLADVARRIDRLPILLVITERSQYDVSPQPAGVTHALSPSLVRTHTLAPLTDDASTALVRAAVPAASAQWTADCVRAGAGNPLLLRALLDDLGGAPHQAVPERCAALYPGAYPAAVSWWLDSTGPATARLARTLAILERTGPENALDGLAGLLAEASGSDPARTRGWLTAMLRIGILRPDPAGLVHYAHPLLRDAVLADWPAEARRAANRDASELMLRRGDHVEAIARQLLDSETVGQSWVRRVLRDAMTVAVRGERPGDAVRYMRRALEEPLPDSERQPLLTELGSLEYACTNPSAGIRRLSEALYLPAEPRERVHTALALGAALADRGELDSAVSLLRSNESELTGHPELVRTVRVASVALSDQDLAARRDAYQRLKDTSEDSQEAVGAAGRALLVRYAVTAGAISARTAMTQLRELLTQPVGPLEEPFLLGTSAAVAQWADELDEAEWLVKRGLAGQSPLLLHPMHQVLCDVRAGIAAARGDYGRLLAEYAEQDSRDHRAEPTDVAAYALRALVETGRLEEAQQLADRFSLDPALDSWRMNLFRYARGTLRSAVGDTTGALHDFLECGRRQSARGVVSPVVTPWRAAAAECWLALGDRPRAVALAHEEVRLARLWNTPRAVGRALQSLASATGGQRGLELAEEAVGVLRRSPDGSELVSALLEQGRQLTGADRRNRARECLLEAAERAELLGAERLRLCAEKALRAVGARRITAALTGAEALTSSERRIAELAADGRTNTEISAFLNVARRTVETHLTSTYRKLGIQGRGELQATRSVRGE</sequence>
<dbReference type="Pfam" id="PF00196">
    <property type="entry name" value="GerE"/>
    <property type="match status" value="1"/>
</dbReference>
<dbReference type="Proteomes" id="UP001519064">
    <property type="component" value="Unassembled WGS sequence"/>
</dbReference>
<dbReference type="PROSITE" id="PS00622">
    <property type="entry name" value="HTH_LUXR_1"/>
    <property type="match status" value="1"/>
</dbReference>
<dbReference type="SUPFAM" id="SSF52540">
    <property type="entry name" value="P-loop containing nucleoside triphosphate hydrolases"/>
    <property type="match status" value="1"/>
</dbReference>
<protein>
    <submittedName>
        <fullName evidence="4">AAA family ATPase</fullName>
    </submittedName>
</protein>
<dbReference type="PANTHER" id="PTHR16305:SF35">
    <property type="entry name" value="TRANSCRIPTIONAL ACTIVATOR DOMAIN"/>
    <property type="match status" value="1"/>
</dbReference>
<dbReference type="InterPro" id="IPR027417">
    <property type="entry name" value="P-loop_NTPase"/>
</dbReference>
<keyword evidence="1" id="KW-0547">Nucleotide-binding</keyword>
<dbReference type="CDD" id="cd06170">
    <property type="entry name" value="LuxR_C_like"/>
    <property type="match status" value="1"/>
</dbReference>
<dbReference type="EMBL" id="JADKMA010000003">
    <property type="protein sequence ID" value="MBO8190317.1"/>
    <property type="molecule type" value="Genomic_DNA"/>
</dbReference>
<accession>A0ABS3X4L1</accession>
<name>A0ABS3X4L1_9ACTN</name>
<keyword evidence="2" id="KW-0067">ATP-binding</keyword>
<dbReference type="SMART" id="SM00421">
    <property type="entry name" value="HTH_LUXR"/>
    <property type="match status" value="1"/>
</dbReference>
<dbReference type="Pfam" id="PF13191">
    <property type="entry name" value="AAA_16"/>
    <property type="match status" value="1"/>
</dbReference>
<proteinExistence type="predicted"/>
<dbReference type="InterPro" id="IPR000792">
    <property type="entry name" value="Tscrpt_reg_LuxR_C"/>
</dbReference>
<gene>
    <name evidence="4" type="ORF">ITI46_01095</name>
</gene>
<dbReference type="RefSeq" id="WP_209237217.1">
    <property type="nucleotide sequence ID" value="NZ_JADKMA010000003.1"/>
</dbReference>
<evidence type="ECO:0000256" key="2">
    <source>
        <dbReference type="ARBA" id="ARBA00022840"/>
    </source>
</evidence>
<dbReference type="PANTHER" id="PTHR16305">
    <property type="entry name" value="TESTICULAR SOLUBLE ADENYLYL CYCLASE"/>
    <property type="match status" value="1"/>
</dbReference>
<organism evidence="4 5">
    <name type="scientific">Streptomyces oryzae</name>
    <dbReference type="NCBI Taxonomy" id="1434886"/>
    <lineage>
        <taxon>Bacteria</taxon>
        <taxon>Bacillati</taxon>
        <taxon>Actinomycetota</taxon>
        <taxon>Actinomycetes</taxon>
        <taxon>Kitasatosporales</taxon>
        <taxon>Streptomycetaceae</taxon>
        <taxon>Streptomyces</taxon>
    </lineage>
</organism>
<dbReference type="InterPro" id="IPR041664">
    <property type="entry name" value="AAA_16"/>
</dbReference>
<keyword evidence="5" id="KW-1185">Reference proteome</keyword>
<comment type="caution">
    <text evidence="4">The sequence shown here is derived from an EMBL/GenBank/DDBJ whole genome shotgun (WGS) entry which is preliminary data.</text>
</comment>
<dbReference type="SUPFAM" id="SSF46894">
    <property type="entry name" value="C-terminal effector domain of the bipartite response regulators"/>
    <property type="match status" value="1"/>
</dbReference>
<evidence type="ECO:0000259" key="3">
    <source>
        <dbReference type="PROSITE" id="PS50043"/>
    </source>
</evidence>
<reference evidence="4 5" key="1">
    <citation type="submission" date="2020-11" db="EMBL/GenBank/DDBJ databases">
        <title>Streptomyces spirodelae sp. nov., isolated from duckweed.</title>
        <authorList>
            <person name="Saimee Y."/>
            <person name="Duangmal K."/>
        </authorList>
    </citation>
    <scope>NUCLEOTIDE SEQUENCE [LARGE SCALE GENOMIC DNA]</scope>
    <source>
        <strain evidence="4 5">S16-07</strain>
    </source>
</reference>
<dbReference type="InterPro" id="IPR036388">
    <property type="entry name" value="WH-like_DNA-bd_sf"/>
</dbReference>
<dbReference type="Gene3D" id="1.10.10.10">
    <property type="entry name" value="Winged helix-like DNA-binding domain superfamily/Winged helix DNA-binding domain"/>
    <property type="match status" value="1"/>
</dbReference>
<evidence type="ECO:0000313" key="5">
    <source>
        <dbReference type="Proteomes" id="UP001519064"/>
    </source>
</evidence>
<evidence type="ECO:0000313" key="4">
    <source>
        <dbReference type="EMBL" id="MBO8190317.1"/>
    </source>
</evidence>
<dbReference type="InterPro" id="IPR016032">
    <property type="entry name" value="Sig_transdc_resp-reg_C-effctor"/>
</dbReference>